<keyword evidence="4" id="KW-0378">Hydrolase</keyword>
<feature type="transmembrane region" description="Helical" evidence="2">
    <location>
        <begin position="317"/>
        <end position="336"/>
    </location>
</feature>
<keyword evidence="4" id="KW-0808">Transferase</keyword>
<feature type="transmembrane region" description="Helical" evidence="2">
    <location>
        <begin position="342"/>
        <end position="364"/>
    </location>
</feature>
<keyword evidence="2" id="KW-0472">Membrane</keyword>
<dbReference type="GO" id="GO:0016787">
    <property type="term" value="F:hydrolase activity"/>
    <property type="evidence" value="ECO:0007669"/>
    <property type="project" value="UniProtKB-KW"/>
</dbReference>
<feature type="region of interest" description="Disordered" evidence="1">
    <location>
        <begin position="374"/>
        <end position="417"/>
    </location>
</feature>
<accession>A0A239DZ72</accession>
<feature type="compositionally biased region" description="Polar residues" evidence="1">
    <location>
        <begin position="379"/>
        <end position="392"/>
    </location>
</feature>
<keyword evidence="4" id="KW-0012">Acyltransferase</keyword>
<feature type="transmembrane region" description="Helical" evidence="2">
    <location>
        <begin position="230"/>
        <end position="255"/>
    </location>
</feature>
<evidence type="ECO:0000313" key="4">
    <source>
        <dbReference type="EMBL" id="SNS37756.1"/>
    </source>
</evidence>
<feature type="domain" description="Acyltransferase 3" evidence="3">
    <location>
        <begin position="22"/>
        <end position="359"/>
    </location>
</feature>
<protein>
    <submittedName>
        <fullName evidence="4">Peptidoglycan/LPS O-acetylase OafA/YrhL, contains acyltransferase and SGNH-hydrolase domains</fullName>
    </submittedName>
</protein>
<evidence type="ECO:0000259" key="3">
    <source>
        <dbReference type="Pfam" id="PF01757"/>
    </source>
</evidence>
<dbReference type="EMBL" id="FZNR01000014">
    <property type="protein sequence ID" value="SNS37756.1"/>
    <property type="molecule type" value="Genomic_DNA"/>
</dbReference>
<name>A0A239DZ72_9ACTN</name>
<feature type="transmembrane region" description="Helical" evidence="2">
    <location>
        <begin position="55"/>
        <end position="75"/>
    </location>
</feature>
<keyword evidence="2" id="KW-0812">Transmembrane</keyword>
<evidence type="ECO:0000256" key="2">
    <source>
        <dbReference type="SAM" id="Phobius"/>
    </source>
</evidence>
<keyword evidence="2" id="KW-1133">Transmembrane helix</keyword>
<feature type="transmembrane region" description="Helical" evidence="2">
    <location>
        <begin position="262"/>
        <end position="282"/>
    </location>
</feature>
<dbReference type="Proteomes" id="UP000198415">
    <property type="component" value="Unassembled WGS sequence"/>
</dbReference>
<dbReference type="AlphaFoldDB" id="A0A239DZ72"/>
<organism evidence="4 5">
    <name type="scientific">Actinoplanes regularis</name>
    <dbReference type="NCBI Taxonomy" id="52697"/>
    <lineage>
        <taxon>Bacteria</taxon>
        <taxon>Bacillati</taxon>
        <taxon>Actinomycetota</taxon>
        <taxon>Actinomycetes</taxon>
        <taxon>Micromonosporales</taxon>
        <taxon>Micromonosporaceae</taxon>
        <taxon>Actinoplanes</taxon>
    </lineage>
</organism>
<dbReference type="Pfam" id="PF01757">
    <property type="entry name" value="Acyl_transf_3"/>
    <property type="match status" value="1"/>
</dbReference>
<evidence type="ECO:0000256" key="1">
    <source>
        <dbReference type="SAM" id="MobiDB-lite"/>
    </source>
</evidence>
<reference evidence="4 5" key="1">
    <citation type="submission" date="2017-06" db="EMBL/GenBank/DDBJ databases">
        <authorList>
            <person name="Kim H.J."/>
            <person name="Triplett B.A."/>
        </authorList>
    </citation>
    <scope>NUCLEOTIDE SEQUENCE [LARGE SCALE GENOMIC DNA]</scope>
    <source>
        <strain evidence="4 5">DSM 43151</strain>
    </source>
</reference>
<dbReference type="RefSeq" id="WP_203833248.1">
    <property type="nucleotide sequence ID" value="NZ_BOMU01000069.1"/>
</dbReference>
<feature type="transmembrane region" description="Helical" evidence="2">
    <location>
        <begin position="174"/>
        <end position="193"/>
    </location>
</feature>
<feature type="transmembrane region" description="Helical" evidence="2">
    <location>
        <begin position="95"/>
        <end position="117"/>
    </location>
</feature>
<dbReference type="InterPro" id="IPR002656">
    <property type="entry name" value="Acyl_transf_3_dom"/>
</dbReference>
<feature type="transmembrane region" description="Helical" evidence="2">
    <location>
        <begin position="288"/>
        <end position="305"/>
    </location>
</feature>
<keyword evidence="5" id="KW-1185">Reference proteome</keyword>
<feature type="transmembrane region" description="Helical" evidence="2">
    <location>
        <begin position="198"/>
        <end position="218"/>
    </location>
</feature>
<evidence type="ECO:0000313" key="5">
    <source>
        <dbReference type="Proteomes" id="UP000198415"/>
    </source>
</evidence>
<proteinExistence type="predicted"/>
<gene>
    <name evidence="4" type="ORF">SAMN06264365_114179</name>
</gene>
<feature type="transmembrane region" description="Helical" evidence="2">
    <location>
        <begin position="21"/>
        <end position="43"/>
    </location>
</feature>
<sequence length="417" mass="45192">MRAPIWTRRTVDSAFSAPDNSFGFLRLLFAFAVLVSHSLPLGYGEEDPGGGLSHGQTVLGEIGILGFFTISGFLITRSAGRVPLPRYLWHRGLRILPGLWVCLIVTAFVFAPVVALIERGSLAGVFTEPGGPFGYVLNNLAIAVRQYGISGLLLDTPYGRLTGTSVFDGSLWSLMYEVLCYFMVAGLAVIGVLKRARWVVAVLAACLFAVIVRDFLAAPRIPGPQGDHGPFLGIGALDTYSLVYLTYVFLLGALFEVYRRRIVLNDAGAIIAAVVLAASLRFGGFDVVGYPAFAYLVLWLAVRLPRPFQRVGRHHDYSYGFYIYAFPVQQLLALLGAPGLGLLPYVLLTTAGTFALAIPSWHLIERPAMSLKHWKPRQRTTAGDQASATNSRGEPVPSAGTTHTSLAEGPLPERGRP</sequence>
<dbReference type="GO" id="GO:0016747">
    <property type="term" value="F:acyltransferase activity, transferring groups other than amino-acyl groups"/>
    <property type="evidence" value="ECO:0007669"/>
    <property type="project" value="InterPro"/>
</dbReference>